<feature type="binding site" evidence="11">
    <location>
        <begin position="304"/>
        <end position="308"/>
    </location>
    <ligand>
        <name>FMN</name>
        <dbReference type="ChEBI" id="CHEBI:58210"/>
    </ligand>
</feature>
<sequence>MSSSFGTNLRVTISGGSHEPHIGVTIAGLPAGIPIDLDRISQFLARRAPGNSIFATPRKEPDIPEIISGLESGRTTNQPLIAIIRNTNIRSQDYGALRDVPRPGHADYTAAVKYGGSVNMAGGGPFSARLTAPLCIAGAIAIQLLGGCGIHLGAHIYSVGGIQDRPFDPVRVSPADFALAQNRAFPVLDEAQGEAMGEVIRAAMTDGDSVGGVVECCALGLPAGLGGPMYDGIEGRLSQIFFGIPAVKGVEFGNGFQCAALFGSQNNDAFCMEGQTVRTVTNNHGGILGGISSGMPLICRLAFKPTPSIYREQSSVSLSRGTTERLQVAGRHDPCVVVRAVPIVEAALGIGLLDLFLGEKALQQNIVNLAN</sequence>
<keyword evidence="6 11" id="KW-0288">FMN</keyword>
<evidence type="ECO:0000256" key="7">
    <source>
        <dbReference type="ARBA" id="ARBA00022827"/>
    </source>
</evidence>
<keyword evidence="5 11" id="KW-0285">Flavoprotein</keyword>
<dbReference type="Proteomes" id="UP000466848">
    <property type="component" value="Chromosome"/>
</dbReference>
<dbReference type="GO" id="GO:0009423">
    <property type="term" value="P:chorismate biosynthetic process"/>
    <property type="evidence" value="ECO:0007669"/>
    <property type="project" value="UniProtKB-UniRule"/>
</dbReference>
<keyword evidence="4 11" id="KW-0028">Amino-acid biosynthesis</keyword>
<evidence type="ECO:0000313" key="13">
    <source>
        <dbReference type="Proteomes" id="UP000466848"/>
    </source>
</evidence>
<dbReference type="KEGG" id="abut:Ami103574_01415"/>
<comment type="subunit">
    <text evidence="11">Homotetramer.</text>
</comment>
<keyword evidence="13" id="KW-1185">Reference proteome</keyword>
<dbReference type="HAMAP" id="MF_00300">
    <property type="entry name" value="Chorismate_synth"/>
    <property type="match status" value="1"/>
</dbReference>
<feature type="binding site" evidence="11">
    <location>
        <position position="331"/>
    </location>
    <ligand>
        <name>FMN</name>
        <dbReference type="ChEBI" id="CHEBI:58210"/>
    </ligand>
</feature>
<dbReference type="InterPro" id="IPR020541">
    <property type="entry name" value="Chorismate_synthase_CS"/>
</dbReference>
<keyword evidence="7 11" id="KW-0274">FAD</keyword>
<gene>
    <name evidence="11 12" type="primary">aroC</name>
    <name evidence="12" type="ORF">Ami103574_01415</name>
</gene>
<evidence type="ECO:0000256" key="4">
    <source>
        <dbReference type="ARBA" id="ARBA00022605"/>
    </source>
</evidence>
<dbReference type="GO" id="GO:0010181">
    <property type="term" value="F:FMN binding"/>
    <property type="evidence" value="ECO:0007669"/>
    <property type="project" value="TreeGrafter"/>
</dbReference>
<dbReference type="CDD" id="cd07304">
    <property type="entry name" value="Chorismate_synthase"/>
    <property type="match status" value="1"/>
</dbReference>
<dbReference type="PANTHER" id="PTHR21085">
    <property type="entry name" value="CHORISMATE SYNTHASE"/>
    <property type="match status" value="1"/>
</dbReference>
<comment type="pathway">
    <text evidence="1 11">Metabolic intermediate biosynthesis; chorismate biosynthesis; chorismate from D-erythrose 4-phosphate and phosphoenolpyruvate: step 7/7.</text>
</comment>
<dbReference type="Gene3D" id="3.60.150.10">
    <property type="entry name" value="Chorismate synthase AroC"/>
    <property type="match status" value="1"/>
</dbReference>
<comment type="caution">
    <text evidence="11">Lacks conserved residue(s) required for the propagation of feature annotation.</text>
</comment>
<evidence type="ECO:0000256" key="5">
    <source>
        <dbReference type="ARBA" id="ARBA00022630"/>
    </source>
</evidence>
<dbReference type="NCBIfam" id="TIGR00033">
    <property type="entry name" value="aroC"/>
    <property type="match status" value="1"/>
</dbReference>
<dbReference type="PIRSF" id="PIRSF001456">
    <property type="entry name" value="Chorismate_synth"/>
    <property type="match status" value="1"/>
</dbReference>
<dbReference type="InterPro" id="IPR000453">
    <property type="entry name" value="Chorismate_synth"/>
</dbReference>
<evidence type="ECO:0000256" key="6">
    <source>
        <dbReference type="ARBA" id="ARBA00022643"/>
    </source>
</evidence>
<organism evidence="12 13">
    <name type="scientific">Aminipila butyrica</name>
    <dbReference type="NCBI Taxonomy" id="433296"/>
    <lineage>
        <taxon>Bacteria</taxon>
        <taxon>Bacillati</taxon>
        <taxon>Bacillota</taxon>
        <taxon>Clostridia</taxon>
        <taxon>Peptostreptococcales</taxon>
        <taxon>Anaerovoracaceae</taxon>
        <taxon>Aminipila</taxon>
    </lineage>
</organism>
<evidence type="ECO:0000256" key="3">
    <source>
        <dbReference type="ARBA" id="ARBA00013036"/>
    </source>
</evidence>
<name>A0A858BZT3_9FIRM</name>
<comment type="catalytic activity">
    <reaction evidence="11">
        <text>5-O-(1-carboxyvinyl)-3-phosphoshikimate = chorismate + phosphate</text>
        <dbReference type="Rhea" id="RHEA:21020"/>
        <dbReference type="ChEBI" id="CHEBI:29748"/>
        <dbReference type="ChEBI" id="CHEBI:43474"/>
        <dbReference type="ChEBI" id="CHEBI:57701"/>
        <dbReference type="EC" id="4.2.3.5"/>
    </reaction>
</comment>
<dbReference type="Pfam" id="PF01264">
    <property type="entry name" value="Chorismate_synt"/>
    <property type="match status" value="1"/>
</dbReference>
<proteinExistence type="inferred from homology"/>
<dbReference type="NCBIfam" id="NF003793">
    <property type="entry name" value="PRK05382.1"/>
    <property type="match status" value="1"/>
</dbReference>
<dbReference type="SUPFAM" id="SSF103263">
    <property type="entry name" value="Chorismate synthase, AroC"/>
    <property type="match status" value="1"/>
</dbReference>
<evidence type="ECO:0000256" key="10">
    <source>
        <dbReference type="ARBA" id="ARBA00023239"/>
    </source>
</evidence>
<keyword evidence="8 11" id="KW-0521">NADP</keyword>
<dbReference type="AlphaFoldDB" id="A0A858BZT3"/>
<dbReference type="PROSITE" id="PS00789">
    <property type="entry name" value="CHORISMATE_SYNTHASE_3"/>
    <property type="match status" value="1"/>
</dbReference>
<dbReference type="GO" id="GO:0008652">
    <property type="term" value="P:amino acid biosynthetic process"/>
    <property type="evidence" value="ECO:0007669"/>
    <property type="project" value="UniProtKB-KW"/>
</dbReference>
<dbReference type="GO" id="GO:0005829">
    <property type="term" value="C:cytosol"/>
    <property type="evidence" value="ECO:0007669"/>
    <property type="project" value="TreeGrafter"/>
</dbReference>
<accession>A0A858BZT3</accession>
<evidence type="ECO:0000256" key="1">
    <source>
        <dbReference type="ARBA" id="ARBA00005044"/>
    </source>
</evidence>
<dbReference type="EC" id="4.2.3.5" evidence="3 11"/>
<evidence type="ECO:0000256" key="11">
    <source>
        <dbReference type="HAMAP-Rule" id="MF_00300"/>
    </source>
</evidence>
<evidence type="ECO:0000256" key="2">
    <source>
        <dbReference type="ARBA" id="ARBA00008014"/>
    </source>
</evidence>
<keyword evidence="10 11" id="KW-0456">Lyase</keyword>
<dbReference type="EMBL" id="CP048649">
    <property type="protein sequence ID" value="QIB70655.1"/>
    <property type="molecule type" value="Genomic_DNA"/>
</dbReference>
<feature type="binding site" evidence="11">
    <location>
        <position position="289"/>
    </location>
    <ligand>
        <name>FMN</name>
        <dbReference type="ChEBI" id="CHEBI:58210"/>
    </ligand>
</feature>
<evidence type="ECO:0000256" key="8">
    <source>
        <dbReference type="ARBA" id="ARBA00022857"/>
    </source>
</evidence>
<dbReference type="InterPro" id="IPR035904">
    <property type="entry name" value="Chorismate_synth_AroC_sf"/>
</dbReference>
<protein>
    <recommendedName>
        <fullName evidence="3 11">Chorismate synthase</fullName>
        <shortName evidence="11">CS</shortName>
        <ecNumber evidence="3 11">4.2.3.5</ecNumber>
    </recommendedName>
    <alternativeName>
        <fullName evidence="11">5-enolpyruvylshikimate-3-phosphate phospholyase</fullName>
    </alternativeName>
</protein>
<comment type="cofactor">
    <cofactor evidence="11">
        <name>FMNH2</name>
        <dbReference type="ChEBI" id="CHEBI:57618"/>
    </cofactor>
    <text evidence="11">Reduced FMN (FMNH(2)).</text>
</comment>
<keyword evidence="9 11" id="KW-0057">Aromatic amino acid biosynthesis</keyword>
<evidence type="ECO:0000256" key="9">
    <source>
        <dbReference type="ARBA" id="ARBA00023141"/>
    </source>
</evidence>
<dbReference type="UniPathway" id="UPA00053">
    <property type="reaction ID" value="UER00090"/>
</dbReference>
<evidence type="ECO:0000313" key="12">
    <source>
        <dbReference type="EMBL" id="QIB70655.1"/>
    </source>
</evidence>
<comment type="similarity">
    <text evidence="2 11">Belongs to the chorismate synthase family.</text>
</comment>
<dbReference type="GO" id="GO:0009073">
    <property type="term" value="P:aromatic amino acid family biosynthetic process"/>
    <property type="evidence" value="ECO:0007669"/>
    <property type="project" value="UniProtKB-KW"/>
</dbReference>
<feature type="binding site" evidence="11">
    <location>
        <position position="47"/>
    </location>
    <ligand>
        <name>NADP(+)</name>
        <dbReference type="ChEBI" id="CHEBI:58349"/>
    </ligand>
</feature>
<comment type="function">
    <text evidence="11">Catalyzes the anti-1,4-elimination of the C-3 phosphate and the C-6 proR hydrogen from 5-enolpyruvylshikimate-3-phosphate (EPSP) to yield chorismate, which is the branch point compound that serves as the starting substrate for the three terminal pathways of aromatic amino acid biosynthesis. This reaction introduces a second double bond into the aromatic ring system.</text>
</comment>
<dbReference type="PANTHER" id="PTHR21085:SF0">
    <property type="entry name" value="CHORISMATE SYNTHASE"/>
    <property type="match status" value="1"/>
</dbReference>
<reference evidence="12 13" key="1">
    <citation type="submission" date="2020-02" db="EMBL/GenBank/DDBJ databases">
        <authorList>
            <person name="Kim Y.B."/>
            <person name="Roh S.W."/>
        </authorList>
    </citation>
    <scope>NUCLEOTIDE SEQUENCE [LARGE SCALE GENOMIC DNA]</scope>
    <source>
        <strain evidence="12 13">DSM 103574</strain>
    </source>
</reference>
<dbReference type="GO" id="GO:0004107">
    <property type="term" value="F:chorismate synthase activity"/>
    <property type="evidence" value="ECO:0007669"/>
    <property type="project" value="UniProtKB-UniRule"/>
</dbReference>